<dbReference type="AlphaFoldDB" id="L0I8T0"/>
<dbReference type="HOGENOM" id="CLU_043916_1_0_2"/>
<sequence>MFDLAVDPATTIRVCSWASAGIVLGTVSGAVPGLHANNFAFVLAGIAPAVPGPPVLVGVAMLAAGVVHTFVNAVPAMAIGVPDGEMAMTTLPGHRLVLAGRGHEAMVLSAIGSLLAVVVAVPLAVPITWLVVRLYPVVIDHLALVLGAVVLALVVSERTPVHMLGGAVTFCLAAGLGLVTLDIDPAAPLDAGGVLAPIFAGLFGAPVLLDAVHAGGLPPQDDARLRVSRRTVASTALAGTIAGAIVGFLPGISAAIAAVAVLVVVPGDEGLGSAGDRSYIVATSGVDTANTVFALVALLVIGSPRTGVMVAFDGTDAPLAFPILLATVVLAGIAGFVIVLFGGRYYVDVISRANYSVLSIAILTLLVGLAALFAGPMGVGIFAVASLIGLVPVRLCVRRVHLMGVLLGPLVVGSV</sequence>
<dbReference type="GeneID" id="14376180"/>
<feature type="transmembrane region" description="Helical" evidence="1">
    <location>
        <begin position="163"/>
        <end position="181"/>
    </location>
</feature>
<dbReference type="KEGG" id="hru:Halru_1392"/>
<feature type="transmembrane region" description="Helical" evidence="1">
    <location>
        <begin position="138"/>
        <end position="156"/>
    </location>
</feature>
<dbReference type="PANTHER" id="PTHR42204">
    <property type="entry name" value="INTEGRAL MEMBRANE PROTEIN"/>
    <property type="match status" value="1"/>
</dbReference>
<feature type="transmembrane region" description="Helical" evidence="1">
    <location>
        <begin position="105"/>
        <end position="132"/>
    </location>
</feature>
<evidence type="ECO:0000259" key="2">
    <source>
        <dbReference type="Pfam" id="PF01970"/>
    </source>
</evidence>
<protein>
    <submittedName>
        <fullName evidence="3">Putative membrane protein</fullName>
    </submittedName>
</protein>
<accession>L0I8T0</accession>
<feature type="transmembrane region" description="Helical" evidence="1">
    <location>
        <begin position="193"/>
        <end position="212"/>
    </location>
</feature>
<dbReference type="InterPro" id="IPR002823">
    <property type="entry name" value="DUF112_TM"/>
</dbReference>
<feature type="domain" description="DUF112" evidence="2">
    <location>
        <begin position="17"/>
        <end position="403"/>
    </location>
</feature>
<evidence type="ECO:0000256" key="1">
    <source>
        <dbReference type="SAM" id="Phobius"/>
    </source>
</evidence>
<gene>
    <name evidence="3" type="ordered locus">Halru_1392</name>
</gene>
<keyword evidence="1" id="KW-0472">Membrane</keyword>
<feature type="transmembrane region" description="Helical" evidence="1">
    <location>
        <begin position="353"/>
        <end position="373"/>
    </location>
</feature>
<evidence type="ECO:0000313" key="3">
    <source>
        <dbReference type="EMBL" id="AGB16005.1"/>
    </source>
</evidence>
<evidence type="ECO:0000313" key="4">
    <source>
        <dbReference type="Proteomes" id="UP000010846"/>
    </source>
</evidence>
<proteinExistence type="predicted"/>
<organism evidence="3 4">
    <name type="scientific">Halovivax ruber (strain DSM 18193 / JCM 13892 / XH-70)</name>
    <dbReference type="NCBI Taxonomy" id="797302"/>
    <lineage>
        <taxon>Archaea</taxon>
        <taxon>Methanobacteriati</taxon>
        <taxon>Methanobacteriota</taxon>
        <taxon>Stenosarchaea group</taxon>
        <taxon>Halobacteria</taxon>
        <taxon>Halobacteriales</taxon>
        <taxon>Natrialbaceae</taxon>
        <taxon>Halovivax</taxon>
    </lineage>
</organism>
<feature type="transmembrane region" description="Helical" evidence="1">
    <location>
        <begin position="232"/>
        <end position="265"/>
    </location>
</feature>
<dbReference type="OrthoDB" id="53365at2157"/>
<feature type="transmembrane region" description="Helical" evidence="1">
    <location>
        <begin position="379"/>
        <end position="397"/>
    </location>
</feature>
<dbReference type="RefSeq" id="WP_015300653.1">
    <property type="nucleotide sequence ID" value="NC_019964.1"/>
</dbReference>
<keyword evidence="4" id="KW-1185">Reference proteome</keyword>
<dbReference type="Pfam" id="PF01970">
    <property type="entry name" value="TctA"/>
    <property type="match status" value="1"/>
</dbReference>
<keyword evidence="1" id="KW-0812">Transmembrane</keyword>
<dbReference type="EMBL" id="CP003050">
    <property type="protein sequence ID" value="AGB16005.1"/>
    <property type="molecule type" value="Genomic_DNA"/>
</dbReference>
<name>L0I8T0_HALRX</name>
<feature type="transmembrane region" description="Helical" evidence="1">
    <location>
        <begin position="319"/>
        <end position="341"/>
    </location>
</feature>
<reference evidence="3" key="1">
    <citation type="submission" date="2011-09" db="EMBL/GenBank/DDBJ databases">
        <title>Complete sequence of Halovivax ruber XH-70.</title>
        <authorList>
            <consortium name="US DOE Joint Genome Institute"/>
            <person name="Lucas S."/>
            <person name="Han J."/>
            <person name="Lapidus A."/>
            <person name="Cheng J.-F."/>
            <person name="Goodwin L."/>
            <person name="Pitluck S."/>
            <person name="Peters L."/>
            <person name="Mikhailova N."/>
            <person name="Davenport K."/>
            <person name="Detter J.C."/>
            <person name="Han C."/>
            <person name="Tapia R."/>
            <person name="Land M."/>
            <person name="Hauser L."/>
            <person name="Kyrpides N."/>
            <person name="Ivanova N."/>
            <person name="Pagani I."/>
            <person name="Sproer C."/>
            <person name="Anderson I."/>
            <person name="Woyke T."/>
        </authorList>
    </citation>
    <scope>NUCLEOTIDE SEQUENCE</scope>
    <source>
        <strain evidence="3">XH-70</strain>
    </source>
</reference>
<dbReference type="PANTHER" id="PTHR42204:SF1">
    <property type="entry name" value="INTEGRAL MEMBRANE PROTEIN"/>
    <property type="match status" value="1"/>
</dbReference>
<keyword evidence="1" id="KW-1133">Transmembrane helix</keyword>
<dbReference type="eggNOG" id="arCOG04469">
    <property type="taxonomic scope" value="Archaea"/>
</dbReference>
<dbReference type="STRING" id="797302.Halru_1392"/>
<dbReference type="Proteomes" id="UP000010846">
    <property type="component" value="Chromosome"/>
</dbReference>